<evidence type="ECO:0000256" key="1">
    <source>
        <dbReference type="SAM" id="MobiDB-lite"/>
    </source>
</evidence>
<dbReference type="PANTHER" id="PTHR12652">
    <property type="entry name" value="PEROXISOMAL BIOGENESIS FACTOR 11"/>
    <property type="match status" value="1"/>
</dbReference>
<organism evidence="2 3">
    <name type="scientific">Diplogelasinospora grovesii</name>
    <dbReference type="NCBI Taxonomy" id="303347"/>
    <lineage>
        <taxon>Eukaryota</taxon>
        <taxon>Fungi</taxon>
        <taxon>Dikarya</taxon>
        <taxon>Ascomycota</taxon>
        <taxon>Pezizomycotina</taxon>
        <taxon>Sordariomycetes</taxon>
        <taxon>Sordariomycetidae</taxon>
        <taxon>Sordariales</taxon>
        <taxon>Diplogelasinosporaceae</taxon>
        <taxon>Diplogelasinospora</taxon>
    </lineage>
</organism>
<comment type="caution">
    <text evidence="2">The sequence shown here is derived from an EMBL/GenBank/DDBJ whole genome shotgun (WGS) entry which is preliminary data.</text>
</comment>
<name>A0AAN6MXT7_9PEZI</name>
<keyword evidence="3" id="KW-1185">Reference proteome</keyword>
<reference evidence="3" key="1">
    <citation type="journal article" date="2023" name="Mol. Phylogenet. Evol.">
        <title>Genome-scale phylogeny and comparative genomics of the fungal order Sordariales.</title>
        <authorList>
            <person name="Hensen N."/>
            <person name="Bonometti L."/>
            <person name="Westerberg I."/>
            <person name="Brannstrom I.O."/>
            <person name="Guillou S."/>
            <person name="Cros-Aarteil S."/>
            <person name="Calhoun S."/>
            <person name="Haridas S."/>
            <person name="Kuo A."/>
            <person name="Mondo S."/>
            <person name="Pangilinan J."/>
            <person name="Riley R."/>
            <person name="LaButti K."/>
            <person name="Andreopoulos B."/>
            <person name="Lipzen A."/>
            <person name="Chen C."/>
            <person name="Yan M."/>
            <person name="Daum C."/>
            <person name="Ng V."/>
            <person name="Clum A."/>
            <person name="Steindorff A."/>
            <person name="Ohm R.A."/>
            <person name="Martin F."/>
            <person name="Silar P."/>
            <person name="Natvig D.O."/>
            <person name="Lalanne C."/>
            <person name="Gautier V."/>
            <person name="Ament-Velasquez S.L."/>
            <person name="Kruys A."/>
            <person name="Hutchinson M.I."/>
            <person name="Powell A.J."/>
            <person name="Barry K."/>
            <person name="Miller A.N."/>
            <person name="Grigoriev I.V."/>
            <person name="Debuchy R."/>
            <person name="Gladieux P."/>
            <person name="Hiltunen Thoren M."/>
            <person name="Johannesson H."/>
        </authorList>
    </citation>
    <scope>NUCLEOTIDE SEQUENCE [LARGE SCALE GENOMIC DNA]</scope>
    <source>
        <strain evidence="3">CBS 340.73</strain>
    </source>
</reference>
<proteinExistence type="predicted"/>
<dbReference type="AlphaFoldDB" id="A0AAN6MXT7"/>
<evidence type="ECO:0000313" key="3">
    <source>
        <dbReference type="Proteomes" id="UP001303473"/>
    </source>
</evidence>
<accession>A0AAN6MXT7</accession>
<dbReference type="EMBL" id="MU853951">
    <property type="protein sequence ID" value="KAK3934934.1"/>
    <property type="molecule type" value="Genomic_DNA"/>
</dbReference>
<protein>
    <submittedName>
        <fullName evidence="2">Peroxin 11c protein</fullName>
    </submittedName>
</protein>
<gene>
    <name evidence="2" type="ORF">QBC46DRAFT_398672</name>
</gene>
<evidence type="ECO:0000313" key="2">
    <source>
        <dbReference type="EMBL" id="KAK3934934.1"/>
    </source>
</evidence>
<sequence>MASEAIADLPTGEPIPMPTTDVSAPEPKPTPKRSPTNLSAMLTTAPSKLDAFLARLNKCLSTPSGIDTVLLFICYTSRFSASILGRLSESALRRSAKEWIALVSTLPPKTTILFKTSPISSSSSSPSVTQLSQTATAAAALVLSRRLKALSTLLSEARMILRLWGLLGMYFWAKSLIVKTKHQSSDSPTESKKSLVETAISWTQLLTCIIFQALENGAYLSSKGALGWDAKTQASAYKWSARFWSLYTGVELGRLAAEALNPNKTAAVNSWRKQVARNLAWAPLTVHWSMDKGFVPEAMVGLLGSIPGIIQMRELWAENA</sequence>
<dbReference type="PANTHER" id="PTHR12652:SF25">
    <property type="entry name" value="MICROBODY (PEROXISOME) PROLIFERATION PROTEIN PEROXIN 11C (EUROFUNG)"/>
    <property type="match status" value="1"/>
</dbReference>
<dbReference type="Proteomes" id="UP001303473">
    <property type="component" value="Unassembled WGS sequence"/>
</dbReference>
<feature type="region of interest" description="Disordered" evidence="1">
    <location>
        <begin position="1"/>
        <end position="38"/>
    </location>
</feature>